<protein>
    <submittedName>
        <fullName evidence="2">Uncharacterized protein</fullName>
    </submittedName>
</protein>
<organism evidence="2 3">
    <name type="scientific">Actinomyces urogenitalis</name>
    <dbReference type="NCBI Taxonomy" id="103621"/>
    <lineage>
        <taxon>Bacteria</taxon>
        <taxon>Bacillati</taxon>
        <taxon>Actinomycetota</taxon>
        <taxon>Actinomycetes</taxon>
        <taxon>Actinomycetales</taxon>
        <taxon>Actinomycetaceae</taxon>
        <taxon>Actinomyces</taxon>
    </lineage>
</organism>
<accession>A0A2I1KUG9</accession>
<evidence type="ECO:0000313" key="3">
    <source>
        <dbReference type="Proteomes" id="UP000234778"/>
    </source>
</evidence>
<evidence type="ECO:0000313" key="2">
    <source>
        <dbReference type="EMBL" id="PKY99269.1"/>
    </source>
</evidence>
<feature type="region of interest" description="Disordered" evidence="1">
    <location>
        <begin position="1"/>
        <end position="53"/>
    </location>
</feature>
<dbReference type="EMBL" id="PKHA01000002">
    <property type="protein sequence ID" value="PKY99269.1"/>
    <property type="molecule type" value="Genomic_DNA"/>
</dbReference>
<evidence type="ECO:0000256" key="1">
    <source>
        <dbReference type="SAM" id="MobiDB-lite"/>
    </source>
</evidence>
<gene>
    <name evidence="2" type="ORF">CYJ26_03930</name>
</gene>
<dbReference type="Proteomes" id="UP000234778">
    <property type="component" value="Unassembled WGS sequence"/>
</dbReference>
<reference evidence="2 3" key="1">
    <citation type="submission" date="2017-12" db="EMBL/GenBank/DDBJ databases">
        <title>Phylogenetic diversity of female urinary microbiome.</title>
        <authorList>
            <person name="Thomas-White K."/>
            <person name="Wolfe A.J."/>
        </authorList>
    </citation>
    <scope>NUCLEOTIDE SEQUENCE [LARGE SCALE GENOMIC DNA]</scope>
    <source>
        <strain evidence="2 3">UMB0319</strain>
    </source>
</reference>
<feature type="compositionally biased region" description="Basic and acidic residues" evidence="1">
    <location>
        <begin position="28"/>
        <end position="47"/>
    </location>
</feature>
<comment type="caution">
    <text evidence="2">The sequence shown here is derived from an EMBL/GenBank/DDBJ whole genome shotgun (WGS) entry which is preliminary data.</text>
</comment>
<proteinExistence type="predicted"/>
<dbReference type="AlphaFoldDB" id="A0A2I1KUG9"/>
<sequence length="101" mass="10554">MDPGTAGECAAASSRGVRGRGVGGAREGGAREGGAREGDAREGDAREGGAQGIRHGTRVAHLAACALRSWSLAALRRWPWILATHRLGHRAWRPAGLPGFY</sequence>
<name>A0A2I1KUG9_9ACTO</name>